<dbReference type="EMBL" id="GEEE01008646">
    <property type="protein sequence ID" value="JAP54579.1"/>
    <property type="molecule type" value="Transcribed_RNA"/>
</dbReference>
<dbReference type="EMBL" id="GEEE01023228">
    <property type="protein sequence ID" value="JAP39997.1"/>
    <property type="molecule type" value="Transcribed_RNA"/>
</dbReference>
<proteinExistence type="predicted"/>
<sequence>MNFLLHHSQKFAALGFTATAALAWALQPYAEVFTRWSQMRVSNNNRELAPTQRVCHLCDLVCTRLSVPSHLRQQLDIFFTDSAESVALGDLNGDPKGYAFVGLPYFSRYATESEIPLNNLEFATPLFPHAAFSELGKERISLMFIPEDVLEFLLAREIVTLLGSAHLSKLTNTTVTSAWSFPAPRTMSRIASLSLVSAVYLAYQVAYVLNRLLGLRTLWSPPIRLLAYMGILGLMLLCQRQLLVAWRHQVCFNVDRAVGSLGDDMCAKGIAYYSWKLRWNAFWTHRLAECHRALDTFQRVTRGVQELELPLLLKQHLQMADFAVEKSHPDYYYLPPALAVSCYGARCALRFDSCTLDSRSCRLPTYNANTPTGEERFASDGQSLQPSLSGILAFGAMPSAPLAHLLQLICAPATSAQRRAALERQIISGELRELCR</sequence>
<dbReference type="AlphaFoldDB" id="A0A0X3NR53"/>
<name>A0A0X3NR53_SCHSO</name>
<accession>A0A0X3NR53</accession>
<organism evidence="1">
    <name type="scientific">Schistocephalus solidus</name>
    <name type="common">Tapeworm</name>
    <dbReference type="NCBI Taxonomy" id="70667"/>
    <lineage>
        <taxon>Eukaryota</taxon>
        <taxon>Metazoa</taxon>
        <taxon>Spiralia</taxon>
        <taxon>Lophotrochozoa</taxon>
        <taxon>Platyhelminthes</taxon>
        <taxon>Cestoda</taxon>
        <taxon>Eucestoda</taxon>
        <taxon>Diphyllobothriidea</taxon>
        <taxon>Diphyllobothriidae</taxon>
        <taxon>Schistocephalus</taxon>
    </lineage>
</organism>
<evidence type="ECO:0008006" key="2">
    <source>
        <dbReference type="Google" id="ProtNLM"/>
    </source>
</evidence>
<gene>
    <name evidence="1" type="ORF">TR150447</name>
</gene>
<protein>
    <recommendedName>
        <fullName evidence="2">Transmembrane protein 177</fullName>
    </recommendedName>
</protein>
<evidence type="ECO:0000313" key="1">
    <source>
        <dbReference type="EMBL" id="JAP39997.1"/>
    </source>
</evidence>
<reference evidence="1" key="1">
    <citation type="submission" date="2016-01" db="EMBL/GenBank/DDBJ databases">
        <title>Reference transcriptome for the parasite Schistocephalus solidus: insights into the molecular evolution of parasitism.</title>
        <authorList>
            <person name="Hebert F.O."/>
            <person name="Grambauer S."/>
            <person name="Barber I."/>
            <person name="Landry C.R."/>
            <person name="Aubin-Horth N."/>
        </authorList>
    </citation>
    <scope>NUCLEOTIDE SEQUENCE</scope>
</reference>